<dbReference type="SUPFAM" id="SSF53474">
    <property type="entry name" value="alpha/beta-Hydrolases"/>
    <property type="match status" value="1"/>
</dbReference>
<dbReference type="Proteomes" id="UP001215151">
    <property type="component" value="Unassembled WGS sequence"/>
</dbReference>
<feature type="compositionally biased region" description="Low complexity" evidence="1">
    <location>
        <begin position="37"/>
        <end position="48"/>
    </location>
</feature>
<dbReference type="InterPro" id="IPR018712">
    <property type="entry name" value="Tle1-like_cat"/>
</dbReference>
<organism evidence="3 4">
    <name type="scientific">Trametes cubensis</name>
    <dbReference type="NCBI Taxonomy" id="1111947"/>
    <lineage>
        <taxon>Eukaryota</taxon>
        <taxon>Fungi</taxon>
        <taxon>Dikarya</taxon>
        <taxon>Basidiomycota</taxon>
        <taxon>Agaricomycotina</taxon>
        <taxon>Agaricomycetes</taxon>
        <taxon>Polyporales</taxon>
        <taxon>Polyporaceae</taxon>
        <taxon>Trametes</taxon>
    </lineage>
</organism>
<dbReference type="PANTHER" id="PTHR33840">
    <property type="match status" value="1"/>
</dbReference>
<feature type="compositionally biased region" description="Low complexity" evidence="1">
    <location>
        <begin position="1"/>
        <end position="12"/>
    </location>
</feature>
<dbReference type="EMBL" id="JAPEVG010000076">
    <property type="protein sequence ID" value="KAJ8487585.1"/>
    <property type="molecule type" value="Genomic_DNA"/>
</dbReference>
<proteinExistence type="predicted"/>
<sequence length="723" mass="79980">MPYSSPNNSPSSRAAPNLYSAASGRTSSESGHSHLRPTTPTSVHSSSSELGDNDIIPPPDPAAPRTLVLCFDGTGDQFDTDNSNVVRFFSLLKKDDRREQMVYYQAGIGTYTTPQVSTSVGQFVSKTLDEMVAWNLDAHVMSGYEFLMQNYVAGDKICLFGFSRGAYTARALAGMLHKVGLLPPDNFQQIPFAYKMYCRTDAEGWTQSTGFKKAFCIDVDIEFIGVWDTVCSVGVIPHRLPFTASNTAIRTFRHALSLDERRAKFKANHYNHPTEWENKQGTHPGDMPRPRPRSSSTAKAAVTKLTKAAKAGLRNLSGTTSVTASTTAATTPDGTVKATTTTVMTEKNVASDADSMKLEATVTTTTAKASSTKSTTRSPFWTNAWNKYDTLRTLMRKKGKRLTEEEKEFDKTAPIQGETDVKEVWFAGCHCDVGGGSVPDETHHALSRIPLRWMIRECFRTKTGIRFHGELLKNIGLDPATLWPTPPPSHEYPEDTFVYPGVPMSEAAERTAPHQEPAPPMLSVISATPLEKSHDDVARAEKAATRANLSAILSPPAPTAPSSVTQPALHGRTPTQQHARDFSQTPTLVNGGMETYVSSRTTSVGAAATVTVVPPEWGPDPNLNEEEEEKQDARCEIYDQLARRPCWWLLEFLPIELRVQHAKDHTWEKHYRFNLGHGRDVPPEEPFLVHRSVKYRLDSKDLKGGPYKPRARWPSSVKPIYVD</sequence>
<name>A0AAD7TYY0_9APHY</name>
<feature type="compositionally biased region" description="Polar residues" evidence="1">
    <location>
        <begin position="573"/>
        <end position="588"/>
    </location>
</feature>
<feature type="compositionally biased region" description="Low complexity" evidence="1">
    <location>
        <begin position="551"/>
        <end position="568"/>
    </location>
</feature>
<dbReference type="InterPro" id="IPR029058">
    <property type="entry name" value="AB_hydrolase_fold"/>
</dbReference>
<comment type="caution">
    <text evidence="3">The sequence shown here is derived from an EMBL/GenBank/DDBJ whole genome shotgun (WGS) entry which is preliminary data.</text>
</comment>
<evidence type="ECO:0000313" key="3">
    <source>
        <dbReference type="EMBL" id="KAJ8487585.1"/>
    </source>
</evidence>
<evidence type="ECO:0000256" key="1">
    <source>
        <dbReference type="SAM" id="MobiDB-lite"/>
    </source>
</evidence>
<feature type="domain" description="T6SS Phospholipase effector Tle1-like catalytic" evidence="2">
    <location>
        <begin position="65"/>
        <end position="457"/>
    </location>
</feature>
<protein>
    <recommendedName>
        <fullName evidence="2">T6SS Phospholipase effector Tle1-like catalytic domain-containing protein</fullName>
    </recommendedName>
</protein>
<keyword evidence="4" id="KW-1185">Reference proteome</keyword>
<accession>A0AAD7TYY0</accession>
<evidence type="ECO:0000313" key="4">
    <source>
        <dbReference type="Proteomes" id="UP001215151"/>
    </source>
</evidence>
<feature type="region of interest" description="Disordered" evidence="1">
    <location>
        <begin position="551"/>
        <end position="588"/>
    </location>
</feature>
<gene>
    <name evidence="3" type="ORF">ONZ51_g4077</name>
</gene>
<feature type="region of interest" description="Disordered" evidence="1">
    <location>
        <begin position="270"/>
        <end position="300"/>
    </location>
</feature>
<reference evidence="3" key="1">
    <citation type="submission" date="2022-11" db="EMBL/GenBank/DDBJ databases">
        <title>Genome Sequence of Cubamyces cubensis.</title>
        <authorList>
            <person name="Buettner E."/>
        </authorList>
    </citation>
    <scope>NUCLEOTIDE SEQUENCE</scope>
    <source>
        <strain evidence="3">MPL-01</strain>
    </source>
</reference>
<dbReference type="PANTHER" id="PTHR33840:SF2">
    <property type="entry name" value="TLE1 PHOSPHOLIPASE DOMAIN-CONTAINING PROTEIN"/>
    <property type="match status" value="1"/>
</dbReference>
<dbReference type="Pfam" id="PF09994">
    <property type="entry name" value="T6SS_Tle1-like_cat"/>
    <property type="match status" value="1"/>
</dbReference>
<dbReference type="AlphaFoldDB" id="A0AAD7TYY0"/>
<evidence type="ECO:0000259" key="2">
    <source>
        <dbReference type="Pfam" id="PF09994"/>
    </source>
</evidence>
<feature type="region of interest" description="Disordered" evidence="1">
    <location>
        <begin position="1"/>
        <end position="59"/>
    </location>
</feature>